<dbReference type="InterPro" id="IPR048046">
    <property type="entry name" value="Transpos_IS607"/>
</dbReference>
<dbReference type="GO" id="GO:0003677">
    <property type="term" value="F:DNA binding"/>
    <property type="evidence" value="ECO:0007669"/>
    <property type="project" value="UniProtKB-KW"/>
</dbReference>
<keyword evidence="2" id="KW-0238">DNA-binding</keyword>
<accession>A0A6C0C9W2</accession>
<dbReference type="AlphaFoldDB" id="A0A6C0C9W2"/>
<dbReference type="InterPro" id="IPR006118">
    <property type="entry name" value="Recombinase_CS"/>
</dbReference>
<evidence type="ECO:0000256" key="2">
    <source>
        <dbReference type="ARBA" id="ARBA00023125"/>
    </source>
</evidence>
<evidence type="ECO:0000256" key="3">
    <source>
        <dbReference type="ARBA" id="ARBA00023172"/>
    </source>
</evidence>
<dbReference type="NCBIfam" id="NF033518">
    <property type="entry name" value="transpos_IS607"/>
    <property type="match status" value="1"/>
</dbReference>
<dbReference type="EMBL" id="MN739357">
    <property type="protein sequence ID" value="QHT00600.1"/>
    <property type="molecule type" value="Genomic_DNA"/>
</dbReference>
<dbReference type="Gene3D" id="3.40.50.1390">
    <property type="entry name" value="Resolvase, N-terminal catalytic domain"/>
    <property type="match status" value="1"/>
</dbReference>
<dbReference type="InterPro" id="IPR006119">
    <property type="entry name" value="Resolv_N"/>
</dbReference>
<dbReference type="SMART" id="SM00857">
    <property type="entry name" value="Resolvase"/>
    <property type="match status" value="1"/>
</dbReference>
<keyword evidence="3" id="KW-0233">DNA recombination</keyword>
<proteinExistence type="predicted"/>
<dbReference type="PROSITE" id="PS51736">
    <property type="entry name" value="RECOMBINASES_3"/>
    <property type="match status" value="1"/>
</dbReference>
<keyword evidence="1" id="KW-0229">DNA integration</keyword>
<dbReference type="PROSITE" id="PS00397">
    <property type="entry name" value="RECOMBINASES_1"/>
    <property type="match status" value="1"/>
</dbReference>
<reference evidence="5" key="1">
    <citation type="journal article" date="2020" name="Nature">
        <title>Giant virus diversity and host interactions through global metagenomics.</title>
        <authorList>
            <person name="Schulz F."/>
            <person name="Roux S."/>
            <person name="Paez-Espino D."/>
            <person name="Jungbluth S."/>
            <person name="Walsh D.A."/>
            <person name="Denef V.J."/>
            <person name="McMahon K.D."/>
            <person name="Konstantinidis K.T."/>
            <person name="Eloe-Fadrosh E.A."/>
            <person name="Kyrpides N.C."/>
            <person name="Woyke T."/>
        </authorList>
    </citation>
    <scope>NUCLEOTIDE SEQUENCE</scope>
    <source>
        <strain evidence="5">GVMAG-M-3300020192-26</strain>
    </source>
</reference>
<organism evidence="5">
    <name type="scientific">viral metagenome</name>
    <dbReference type="NCBI Taxonomy" id="1070528"/>
    <lineage>
        <taxon>unclassified sequences</taxon>
        <taxon>metagenomes</taxon>
        <taxon>organismal metagenomes</taxon>
    </lineage>
</organism>
<dbReference type="InterPro" id="IPR051491">
    <property type="entry name" value="Recombinase/Transposase-rel"/>
</dbReference>
<dbReference type="PANTHER" id="PTHR36172:SF1">
    <property type="entry name" value="RESOLVASE-RELATED"/>
    <property type="match status" value="1"/>
</dbReference>
<evidence type="ECO:0000256" key="1">
    <source>
        <dbReference type="ARBA" id="ARBA00022908"/>
    </source>
</evidence>
<dbReference type="GO" id="GO:0000150">
    <property type="term" value="F:DNA strand exchange activity"/>
    <property type="evidence" value="ECO:0007669"/>
    <property type="project" value="InterPro"/>
</dbReference>
<dbReference type="InterPro" id="IPR036162">
    <property type="entry name" value="Resolvase-like_N_sf"/>
</dbReference>
<dbReference type="SUPFAM" id="SSF46955">
    <property type="entry name" value="Putative DNA-binding domain"/>
    <property type="match status" value="1"/>
</dbReference>
<dbReference type="Pfam" id="PF00239">
    <property type="entry name" value="Resolvase"/>
    <property type="match status" value="1"/>
</dbReference>
<name>A0A6C0C9W2_9ZZZZ</name>
<evidence type="ECO:0000313" key="5">
    <source>
        <dbReference type="EMBL" id="QHT00600.1"/>
    </source>
</evidence>
<sequence length="190" mass="22783">MTDYVKRKEVLKVLKVHYQTLYRMEDRGEIDVIRSEGGHRLYNLNKYLKEKQITNVIREKICYCRVSSRKQQPDLKRQIEVMKKKYPDHRIIKDVGSGLNMKRKGLQEIIDMSINGKLEELVIAYKDRLARFGYEMIEWIIEKYSSGKIKIINKEEEETPEEEITKDVMQIMNVYVVKMNGRRKYSLKDK</sequence>
<dbReference type="GO" id="GO:0015074">
    <property type="term" value="P:DNA integration"/>
    <property type="evidence" value="ECO:0007669"/>
    <property type="project" value="UniProtKB-KW"/>
</dbReference>
<evidence type="ECO:0000259" key="4">
    <source>
        <dbReference type="PROSITE" id="PS51736"/>
    </source>
</evidence>
<dbReference type="SUPFAM" id="SSF53041">
    <property type="entry name" value="Resolvase-like"/>
    <property type="match status" value="1"/>
</dbReference>
<feature type="domain" description="Resolvase/invertase-type recombinase catalytic" evidence="4">
    <location>
        <begin position="59"/>
        <end position="190"/>
    </location>
</feature>
<dbReference type="Gene3D" id="1.10.1660.10">
    <property type="match status" value="1"/>
</dbReference>
<dbReference type="InterPro" id="IPR009061">
    <property type="entry name" value="DNA-bd_dom_put_sf"/>
</dbReference>
<protein>
    <recommendedName>
        <fullName evidence="4">Resolvase/invertase-type recombinase catalytic domain-containing protein</fullName>
    </recommendedName>
</protein>
<dbReference type="PANTHER" id="PTHR36172">
    <property type="match status" value="1"/>
</dbReference>